<reference evidence="2 3" key="1">
    <citation type="journal article" date="2012" name="BMC Genomics">
        <title>Genome-guided analysis of physiological and morphological traits of the fermentative acetate oxidizer Thermacetogenium phaeum.</title>
        <authorList>
            <person name="Oehler D."/>
            <person name="Poehlein A."/>
            <person name="Leimbach A."/>
            <person name="Muller N."/>
            <person name="Daniel R."/>
            <person name="Gottschalk G."/>
            <person name="Schink B."/>
        </authorList>
    </citation>
    <scope>NUCLEOTIDE SEQUENCE [LARGE SCALE GENOMIC DNA]</scope>
    <source>
        <strain evidence="3">ATCC BAA-254 / DSM 26808 / PB</strain>
    </source>
</reference>
<accession>K4LEA9</accession>
<dbReference type="PIRSF" id="PIRSF001390">
    <property type="entry name" value="Dipicolinate_synth_subunit_B"/>
    <property type="match status" value="1"/>
</dbReference>
<dbReference type="HOGENOM" id="CLU_118958_0_0_9"/>
<dbReference type="InterPro" id="IPR036551">
    <property type="entry name" value="Flavin_trans-like"/>
</dbReference>
<gene>
    <name evidence="2" type="primary">spoVFB</name>
    <name evidence="2" type="ordered locus">Tph_c11440</name>
</gene>
<name>K4LEA9_THEPS</name>
<evidence type="ECO:0000259" key="1">
    <source>
        <dbReference type="Pfam" id="PF02441"/>
    </source>
</evidence>
<dbReference type="eggNOG" id="COG0452">
    <property type="taxonomic scope" value="Bacteria"/>
</dbReference>
<dbReference type="EMBL" id="CP003732">
    <property type="protein sequence ID" value="AFV11366.1"/>
    <property type="molecule type" value="Genomic_DNA"/>
</dbReference>
<dbReference type="RefSeq" id="WP_015050247.1">
    <property type="nucleotide sequence ID" value="NC_018870.1"/>
</dbReference>
<dbReference type="GO" id="GO:0003824">
    <property type="term" value="F:catalytic activity"/>
    <property type="evidence" value="ECO:0007669"/>
    <property type="project" value="InterPro"/>
</dbReference>
<dbReference type="Pfam" id="PF02441">
    <property type="entry name" value="Flavoprotein"/>
    <property type="match status" value="1"/>
</dbReference>
<dbReference type="OrthoDB" id="9792688at2"/>
<dbReference type="InterPro" id="IPR003382">
    <property type="entry name" value="Flavoprotein"/>
</dbReference>
<dbReference type="Gene3D" id="3.40.50.1950">
    <property type="entry name" value="Flavin prenyltransferase-like"/>
    <property type="match status" value="1"/>
</dbReference>
<dbReference type="InterPro" id="IPR014214">
    <property type="entry name" value="Dipicolinic_acid_synth_B"/>
</dbReference>
<organism evidence="2 3">
    <name type="scientific">Thermacetogenium phaeum (strain ATCC BAA-254 / DSM 26808 / PB)</name>
    <dbReference type="NCBI Taxonomy" id="1089553"/>
    <lineage>
        <taxon>Bacteria</taxon>
        <taxon>Bacillati</taxon>
        <taxon>Bacillota</taxon>
        <taxon>Clostridia</taxon>
        <taxon>Thermoanaerobacterales</taxon>
        <taxon>Thermoanaerobacteraceae</taxon>
        <taxon>Thermacetogenium</taxon>
    </lineage>
</organism>
<feature type="domain" description="Flavoprotein" evidence="1">
    <location>
        <begin position="7"/>
        <end position="179"/>
    </location>
</feature>
<dbReference type="SUPFAM" id="SSF52507">
    <property type="entry name" value="Homo-oligomeric flavin-containing Cys decarboxylases, HFCD"/>
    <property type="match status" value="1"/>
</dbReference>
<keyword evidence="3" id="KW-1185">Reference proteome</keyword>
<protein>
    <submittedName>
        <fullName evidence="2">SpoVFB: dipicolinate synthase subunit B</fullName>
    </submittedName>
</protein>
<dbReference type="AlphaFoldDB" id="K4LEA9"/>
<dbReference type="STRING" id="1089553.Tph_c11440"/>
<evidence type="ECO:0000313" key="3">
    <source>
        <dbReference type="Proteomes" id="UP000000467"/>
    </source>
</evidence>
<sequence>MHLQGVKVGFVVTGSHCTLNKIMKEVERLISEGANVFPVVSYSVSTADTRFGKAADWCAQLEQITKNKIIKTVVDAEPIGPGKLFDVLVVAPCTGNTLAKLANGITDTPALMAVKAHLRNQRPVVIAISTNDGLGLNARNIATLFITKNIYLVPFGQDNPVEKANSLVARMDKIVDTVIYALEGKQIQPVLLQY</sequence>
<dbReference type="NCBIfam" id="NF006161">
    <property type="entry name" value="PRK08305.1"/>
    <property type="match status" value="1"/>
</dbReference>
<dbReference type="NCBIfam" id="TIGR02852">
    <property type="entry name" value="spore_dpaB"/>
    <property type="match status" value="1"/>
</dbReference>
<dbReference type="KEGG" id="tpz:Tph_c11440"/>
<dbReference type="Proteomes" id="UP000000467">
    <property type="component" value="Chromosome"/>
</dbReference>
<proteinExistence type="predicted"/>
<evidence type="ECO:0000313" key="2">
    <source>
        <dbReference type="EMBL" id="AFV11366.1"/>
    </source>
</evidence>